<organism evidence="3 4">
    <name type="scientific">Nonomuraea recticatena</name>
    <dbReference type="NCBI Taxonomy" id="46178"/>
    <lineage>
        <taxon>Bacteria</taxon>
        <taxon>Bacillati</taxon>
        <taxon>Actinomycetota</taxon>
        <taxon>Actinomycetes</taxon>
        <taxon>Streptosporangiales</taxon>
        <taxon>Streptosporangiaceae</taxon>
        <taxon>Nonomuraea</taxon>
    </lineage>
</organism>
<evidence type="ECO:0000313" key="3">
    <source>
        <dbReference type="EMBL" id="GAA2657689.1"/>
    </source>
</evidence>
<evidence type="ECO:0000256" key="2">
    <source>
        <dbReference type="SAM" id="Phobius"/>
    </source>
</evidence>
<accession>A0ABN3RPY9</accession>
<feature type="region of interest" description="Disordered" evidence="1">
    <location>
        <begin position="481"/>
        <end position="512"/>
    </location>
</feature>
<protein>
    <recommendedName>
        <fullName evidence="5">DUF2637 domain-containing protein</fullName>
    </recommendedName>
</protein>
<feature type="transmembrane region" description="Helical" evidence="2">
    <location>
        <begin position="176"/>
        <end position="194"/>
    </location>
</feature>
<dbReference type="RefSeq" id="WP_346146591.1">
    <property type="nucleotide sequence ID" value="NZ_BAAATE010000006.1"/>
</dbReference>
<gene>
    <name evidence="3" type="ORF">GCM10010412_028570</name>
</gene>
<keyword evidence="2" id="KW-0812">Transmembrane</keyword>
<evidence type="ECO:0000256" key="1">
    <source>
        <dbReference type="SAM" id="MobiDB-lite"/>
    </source>
</evidence>
<evidence type="ECO:0000313" key="4">
    <source>
        <dbReference type="Proteomes" id="UP001501666"/>
    </source>
</evidence>
<name>A0ABN3RPY9_9ACTN</name>
<feature type="transmembrane region" description="Helical" evidence="2">
    <location>
        <begin position="143"/>
        <end position="164"/>
    </location>
</feature>
<reference evidence="3 4" key="1">
    <citation type="journal article" date="2019" name="Int. J. Syst. Evol. Microbiol.">
        <title>The Global Catalogue of Microorganisms (GCM) 10K type strain sequencing project: providing services to taxonomists for standard genome sequencing and annotation.</title>
        <authorList>
            <consortium name="The Broad Institute Genomics Platform"/>
            <consortium name="The Broad Institute Genome Sequencing Center for Infectious Disease"/>
            <person name="Wu L."/>
            <person name="Ma J."/>
        </authorList>
    </citation>
    <scope>NUCLEOTIDE SEQUENCE [LARGE SCALE GENOMIC DNA]</scope>
    <source>
        <strain evidence="3 4">JCM 6835</strain>
    </source>
</reference>
<keyword evidence="2" id="KW-0472">Membrane</keyword>
<feature type="region of interest" description="Disordered" evidence="1">
    <location>
        <begin position="35"/>
        <end position="57"/>
    </location>
</feature>
<feature type="compositionally biased region" description="Acidic residues" evidence="1">
    <location>
        <begin position="489"/>
        <end position="503"/>
    </location>
</feature>
<feature type="region of interest" description="Disordered" evidence="1">
    <location>
        <begin position="355"/>
        <end position="423"/>
    </location>
</feature>
<feature type="transmembrane region" description="Helical" evidence="2">
    <location>
        <begin position="112"/>
        <end position="131"/>
    </location>
</feature>
<dbReference type="Proteomes" id="UP001501666">
    <property type="component" value="Unassembled WGS sequence"/>
</dbReference>
<proteinExistence type="predicted"/>
<comment type="caution">
    <text evidence="3">The sequence shown here is derived from an EMBL/GenBank/DDBJ whole genome shotgun (WGS) entry which is preliminary data.</text>
</comment>
<evidence type="ECO:0008006" key="5">
    <source>
        <dbReference type="Google" id="ProtNLM"/>
    </source>
</evidence>
<keyword evidence="2" id="KW-1133">Transmembrane helix</keyword>
<dbReference type="EMBL" id="BAAATE010000006">
    <property type="protein sequence ID" value="GAA2657689.1"/>
    <property type="molecule type" value="Genomic_DNA"/>
</dbReference>
<sequence>MLIRKITPEEAEARRLRALADAAEAQARIDRANADAAAERARAHAAETHAHAEAEKANAVAEKRRLRAELELAPLRDAHAKLQAERAQEDRAQAEDRRAHQHELMRRARAALTGRTFVTLAFAGVNGVAIWGQGKAYGDTWDAWFKAGVLECIALAVGWIGHQALINGRPARGKRIASYVIGLYMAVVNYSAFAEGWMPTAQAAGVALCSLVSPWLWGMYSRHVHADKLDDAGVVPQRAPDFPPLRWAFWYRQTLAEYRWGVRVGESDWRKCVAGWAHEQEEMRTAAQAEAERVRLAAESEQDRVRMTAERVRTVEERQCTGALLDDVRADLMRAYGHLATADVIANALLGPPTPARSLGPANGEQPSGRHHAPDPHDHPRDPHDPHPKDPRGGESDPPNEDDGDDDKLPALPGLPAPEELEHLDDREKLVRARFTVWLARQQGIDLRGRGAELARAYVMSPRWGQKRVAEETTPLFALKGQVVKEGEDEREDEEEYDDEDYDGSERQEATQ</sequence>
<feature type="compositionally biased region" description="Basic and acidic residues" evidence="1">
    <location>
        <begin position="372"/>
        <end position="395"/>
    </location>
</feature>
<keyword evidence="4" id="KW-1185">Reference proteome</keyword>